<name>A0A6B0UR53_IXORI</name>
<feature type="chain" id="PRO_5025469331" description="Secreted protein" evidence="1">
    <location>
        <begin position="21"/>
        <end position="126"/>
    </location>
</feature>
<proteinExistence type="predicted"/>
<dbReference type="AlphaFoldDB" id="A0A6B0UR53"/>
<reference evidence="2" key="1">
    <citation type="submission" date="2019-12" db="EMBL/GenBank/DDBJ databases">
        <title>An insight into the sialome of adult female Ixodes ricinus ticks feeding for 6 days.</title>
        <authorList>
            <person name="Perner J."/>
            <person name="Ribeiro J.M.C."/>
        </authorList>
    </citation>
    <scope>NUCLEOTIDE SEQUENCE</scope>
    <source>
        <strain evidence="2">Semi-engorged</strain>
        <tissue evidence="2">Salivary glands</tissue>
    </source>
</reference>
<dbReference type="EMBL" id="GIFC01009765">
    <property type="protein sequence ID" value="MXU91848.1"/>
    <property type="molecule type" value="Transcribed_RNA"/>
</dbReference>
<accession>A0A6B0UR53</accession>
<evidence type="ECO:0000256" key="1">
    <source>
        <dbReference type="SAM" id="SignalP"/>
    </source>
</evidence>
<evidence type="ECO:0008006" key="3">
    <source>
        <dbReference type="Google" id="ProtNLM"/>
    </source>
</evidence>
<protein>
    <recommendedName>
        <fullName evidence="3">Secreted protein</fullName>
    </recommendedName>
</protein>
<organism evidence="2">
    <name type="scientific">Ixodes ricinus</name>
    <name type="common">Common tick</name>
    <name type="synonym">Acarus ricinus</name>
    <dbReference type="NCBI Taxonomy" id="34613"/>
    <lineage>
        <taxon>Eukaryota</taxon>
        <taxon>Metazoa</taxon>
        <taxon>Ecdysozoa</taxon>
        <taxon>Arthropoda</taxon>
        <taxon>Chelicerata</taxon>
        <taxon>Arachnida</taxon>
        <taxon>Acari</taxon>
        <taxon>Parasitiformes</taxon>
        <taxon>Ixodida</taxon>
        <taxon>Ixodoidea</taxon>
        <taxon>Ixodidae</taxon>
        <taxon>Ixodinae</taxon>
        <taxon>Ixodes</taxon>
    </lineage>
</organism>
<feature type="signal peptide" evidence="1">
    <location>
        <begin position="1"/>
        <end position="20"/>
    </location>
</feature>
<keyword evidence="1" id="KW-0732">Signal</keyword>
<sequence length="126" mass="13695">MCAMAGASAMLCSQFMPACAFLKTWTLSDLSNQMLFPSPCNRYLPLSLSPDGSRSFMLTKNVAFSMASRLSLLTPARKYLFLIRAQVGLSRDVRAARDVSASVGVCCSASFIIHSIWCSRVVGKSI</sequence>
<evidence type="ECO:0000313" key="2">
    <source>
        <dbReference type="EMBL" id="MXU91848.1"/>
    </source>
</evidence>